<evidence type="ECO:0000313" key="3">
    <source>
        <dbReference type="Proteomes" id="UP000247832"/>
    </source>
</evidence>
<dbReference type="SUPFAM" id="SSF54593">
    <property type="entry name" value="Glyoxalase/Bleomycin resistance protein/Dihydroxybiphenyl dioxygenase"/>
    <property type="match status" value="1"/>
</dbReference>
<evidence type="ECO:0000313" key="2">
    <source>
        <dbReference type="EMBL" id="PYI66702.1"/>
    </source>
</evidence>
<dbReference type="AlphaFoldDB" id="A0A2V5L7M1"/>
<keyword evidence="3" id="KW-1185">Reference proteome</keyword>
<dbReference type="CDD" id="cd06587">
    <property type="entry name" value="VOC"/>
    <property type="match status" value="1"/>
</dbReference>
<reference evidence="2 3" key="1">
    <citation type="submission" date="2018-05" db="EMBL/GenBank/DDBJ databases">
        <title>Genetic diversity of glacier-inhabiting Cryobacterium bacteria in China and description of Cryobacterium mengkeensis sp. nov. and Arthrobacter glacialis sp. nov.</title>
        <authorList>
            <person name="Liu Q."/>
            <person name="Xin Y.-H."/>
        </authorList>
    </citation>
    <scope>NUCLEOTIDE SEQUENCE [LARGE SCALE GENOMIC DNA]</scope>
    <source>
        <strain evidence="2 3">LI2</strain>
    </source>
</reference>
<name>A0A2V5L7M1_9MICC</name>
<dbReference type="EMBL" id="QJVD01000013">
    <property type="protein sequence ID" value="PYI66702.1"/>
    <property type="molecule type" value="Genomic_DNA"/>
</dbReference>
<proteinExistence type="predicted"/>
<dbReference type="Gene3D" id="3.10.180.10">
    <property type="entry name" value="2,3-Dihydroxybiphenyl 1,2-Dioxygenase, domain 1"/>
    <property type="match status" value="1"/>
</dbReference>
<dbReference type="InterPro" id="IPR037523">
    <property type="entry name" value="VOC_core"/>
</dbReference>
<organism evidence="2 3">
    <name type="scientific">Arthrobacter livingstonensis</name>
    <dbReference type="NCBI Taxonomy" id="670078"/>
    <lineage>
        <taxon>Bacteria</taxon>
        <taxon>Bacillati</taxon>
        <taxon>Actinomycetota</taxon>
        <taxon>Actinomycetes</taxon>
        <taxon>Micrococcales</taxon>
        <taxon>Micrococcaceae</taxon>
        <taxon>Arthrobacter</taxon>
    </lineage>
</organism>
<dbReference type="OrthoDB" id="1645442at2"/>
<gene>
    <name evidence="2" type="ORF">CVV68_12890</name>
</gene>
<protein>
    <submittedName>
        <fullName evidence="2">Glyoxalase</fullName>
    </submittedName>
</protein>
<dbReference type="Pfam" id="PF18029">
    <property type="entry name" value="Glyoxalase_6"/>
    <property type="match status" value="1"/>
</dbReference>
<dbReference type="PROSITE" id="PS51819">
    <property type="entry name" value="VOC"/>
    <property type="match status" value="1"/>
</dbReference>
<dbReference type="PANTHER" id="PTHR35908">
    <property type="entry name" value="HYPOTHETICAL FUSION PROTEIN"/>
    <property type="match status" value="1"/>
</dbReference>
<dbReference type="Proteomes" id="UP000247832">
    <property type="component" value="Unassembled WGS sequence"/>
</dbReference>
<evidence type="ECO:0000259" key="1">
    <source>
        <dbReference type="PROSITE" id="PS51819"/>
    </source>
</evidence>
<accession>A0A2V5L7M1</accession>
<sequence>MSMTERVGHLASISLDCPDPDLLAAFYTRLLGLEEAFATPDRAVIALAGAGPMLTLMRVDGHVPPAWPGGPQQQQMHLDVAVEELENSTKSAVALGAALAEHQPAPGQWRVLTDPAGHPFCLTAVRPD</sequence>
<dbReference type="PANTHER" id="PTHR35908:SF1">
    <property type="entry name" value="CONSERVED PROTEIN"/>
    <property type="match status" value="1"/>
</dbReference>
<dbReference type="InterPro" id="IPR029068">
    <property type="entry name" value="Glyas_Bleomycin-R_OHBP_Dase"/>
</dbReference>
<feature type="domain" description="VOC" evidence="1">
    <location>
        <begin position="6"/>
        <end position="125"/>
    </location>
</feature>
<dbReference type="InterPro" id="IPR041581">
    <property type="entry name" value="Glyoxalase_6"/>
</dbReference>
<comment type="caution">
    <text evidence="2">The sequence shown here is derived from an EMBL/GenBank/DDBJ whole genome shotgun (WGS) entry which is preliminary data.</text>
</comment>